<keyword evidence="3" id="KW-1185">Reference proteome</keyword>
<dbReference type="EMBL" id="JAEAOA010000188">
    <property type="protein sequence ID" value="KAK3611220.1"/>
    <property type="molecule type" value="Genomic_DNA"/>
</dbReference>
<dbReference type="Proteomes" id="UP001195483">
    <property type="component" value="Unassembled WGS sequence"/>
</dbReference>
<organism evidence="2 3">
    <name type="scientific">Potamilus streckersoni</name>
    <dbReference type="NCBI Taxonomy" id="2493646"/>
    <lineage>
        <taxon>Eukaryota</taxon>
        <taxon>Metazoa</taxon>
        <taxon>Spiralia</taxon>
        <taxon>Lophotrochozoa</taxon>
        <taxon>Mollusca</taxon>
        <taxon>Bivalvia</taxon>
        <taxon>Autobranchia</taxon>
        <taxon>Heteroconchia</taxon>
        <taxon>Palaeoheterodonta</taxon>
        <taxon>Unionida</taxon>
        <taxon>Unionoidea</taxon>
        <taxon>Unionidae</taxon>
        <taxon>Ambleminae</taxon>
        <taxon>Lampsilini</taxon>
        <taxon>Potamilus</taxon>
    </lineage>
</organism>
<sequence>MLSSEKGNQGDPELSHQEEPELRSSQISGGHTCDAFAACPGPIILPLPPPEVAAVGL</sequence>
<gene>
    <name evidence="2" type="ORF">CHS0354_002116</name>
</gene>
<reference evidence="2" key="2">
    <citation type="journal article" date="2021" name="Genome Biol. Evol.">
        <title>Developing a high-quality reference genome for a parasitic bivalve with doubly uniparental inheritance (Bivalvia: Unionida).</title>
        <authorList>
            <person name="Smith C.H."/>
        </authorList>
    </citation>
    <scope>NUCLEOTIDE SEQUENCE</scope>
    <source>
        <strain evidence="2">CHS0354</strain>
        <tissue evidence="2">Mantle</tissue>
    </source>
</reference>
<comment type="caution">
    <text evidence="2">The sequence shown here is derived from an EMBL/GenBank/DDBJ whole genome shotgun (WGS) entry which is preliminary data.</text>
</comment>
<name>A0AAE0WFK5_9BIVA</name>
<evidence type="ECO:0000313" key="3">
    <source>
        <dbReference type="Proteomes" id="UP001195483"/>
    </source>
</evidence>
<feature type="compositionally biased region" description="Basic and acidic residues" evidence="1">
    <location>
        <begin position="13"/>
        <end position="22"/>
    </location>
</feature>
<proteinExistence type="predicted"/>
<dbReference type="AlphaFoldDB" id="A0AAE0WFK5"/>
<protein>
    <submittedName>
        <fullName evidence="2">Uncharacterized protein</fullName>
    </submittedName>
</protein>
<reference evidence="2" key="1">
    <citation type="journal article" date="2021" name="Genome Biol. Evol.">
        <title>A High-Quality Reference Genome for a Parasitic Bivalve with Doubly Uniparental Inheritance (Bivalvia: Unionida).</title>
        <authorList>
            <person name="Smith C.H."/>
        </authorList>
    </citation>
    <scope>NUCLEOTIDE SEQUENCE</scope>
    <source>
        <strain evidence="2">CHS0354</strain>
    </source>
</reference>
<evidence type="ECO:0000256" key="1">
    <source>
        <dbReference type="SAM" id="MobiDB-lite"/>
    </source>
</evidence>
<feature type="region of interest" description="Disordered" evidence="1">
    <location>
        <begin position="1"/>
        <end position="31"/>
    </location>
</feature>
<reference evidence="2" key="3">
    <citation type="submission" date="2023-05" db="EMBL/GenBank/DDBJ databases">
        <authorList>
            <person name="Smith C.H."/>
        </authorList>
    </citation>
    <scope>NUCLEOTIDE SEQUENCE</scope>
    <source>
        <strain evidence="2">CHS0354</strain>
        <tissue evidence="2">Mantle</tissue>
    </source>
</reference>
<feature type="non-terminal residue" evidence="2">
    <location>
        <position position="57"/>
    </location>
</feature>
<evidence type="ECO:0000313" key="2">
    <source>
        <dbReference type="EMBL" id="KAK3611220.1"/>
    </source>
</evidence>
<accession>A0AAE0WFK5</accession>